<dbReference type="GO" id="GO:0051082">
    <property type="term" value="F:unfolded protein binding"/>
    <property type="evidence" value="ECO:0007669"/>
    <property type="project" value="InterPro"/>
</dbReference>
<proteinExistence type="inferred from homology"/>
<evidence type="ECO:0000256" key="1">
    <source>
        <dbReference type="ARBA" id="ARBA00008045"/>
    </source>
</evidence>
<keyword evidence="4" id="KW-0175">Coiled coil</keyword>
<dbReference type="AlphaFoldDB" id="A0A3M7P239"/>
<evidence type="ECO:0000313" key="6">
    <source>
        <dbReference type="EMBL" id="RMZ93146.1"/>
    </source>
</evidence>
<dbReference type="InterPro" id="IPR027235">
    <property type="entry name" value="PFD2"/>
</dbReference>
<dbReference type="Proteomes" id="UP000276133">
    <property type="component" value="Unassembled WGS sequence"/>
</dbReference>
<reference evidence="6 7" key="1">
    <citation type="journal article" date="2018" name="Sci. Rep.">
        <title>Genomic signatures of local adaptation to the degree of environmental predictability in rotifers.</title>
        <authorList>
            <person name="Franch-Gras L."/>
            <person name="Hahn C."/>
            <person name="Garcia-Roger E.M."/>
            <person name="Carmona M.J."/>
            <person name="Serra M."/>
            <person name="Gomez A."/>
        </authorList>
    </citation>
    <scope>NUCLEOTIDE SEQUENCE [LARGE SCALE GENOMIC DNA]</scope>
    <source>
        <strain evidence="6">HYR1</strain>
    </source>
</reference>
<protein>
    <submittedName>
        <fullName evidence="6">Prefoldin subunit 2</fullName>
    </submittedName>
</protein>
<comment type="function">
    <text evidence="3">Binds specifically to cytosolic chaperonin (c-CPN) and transfers target proteins to it. Binds to nascent polypeptide chain and promotes folding in an environment in which there are many competing pathways for nonnative proteins.</text>
</comment>
<dbReference type="FunFam" id="1.10.287.370:FF:000002">
    <property type="entry name" value="Prefoldin subunit 2"/>
    <property type="match status" value="1"/>
</dbReference>
<evidence type="ECO:0000256" key="4">
    <source>
        <dbReference type="SAM" id="Coils"/>
    </source>
</evidence>
<name>A0A3M7P239_BRAPC</name>
<dbReference type="OrthoDB" id="29646at2759"/>
<dbReference type="InterPro" id="IPR009053">
    <property type="entry name" value="Prefoldin"/>
</dbReference>
<evidence type="ECO:0000313" key="7">
    <source>
        <dbReference type="Proteomes" id="UP000276133"/>
    </source>
</evidence>
<keyword evidence="2" id="KW-0143">Chaperone</keyword>
<dbReference type="CDD" id="cd23163">
    <property type="entry name" value="Prefoldin_2"/>
    <property type="match status" value="1"/>
</dbReference>
<sequence length="146" mass="16584">MSVSTSKKSKEKEQQEIVATFQKLREDQKVIASKSAELQIEQKSHELVIETLKEVEKERKCFRMIGGVLVERTVGEVLPALEQNKEQITRLIDNLQSQIVAKGKEINDFREKHNIRFQGENENSQKTATEQSTQAKSSGVLVEKSA</sequence>
<dbReference type="Gene3D" id="1.10.287.370">
    <property type="match status" value="1"/>
</dbReference>
<dbReference type="GO" id="GO:0016272">
    <property type="term" value="C:prefoldin complex"/>
    <property type="evidence" value="ECO:0007669"/>
    <property type="project" value="InterPro"/>
</dbReference>
<evidence type="ECO:0000256" key="3">
    <source>
        <dbReference type="ARBA" id="ARBA00024667"/>
    </source>
</evidence>
<dbReference type="InterPro" id="IPR002777">
    <property type="entry name" value="PFD_beta-like"/>
</dbReference>
<keyword evidence="7" id="KW-1185">Reference proteome</keyword>
<dbReference type="Pfam" id="PF01920">
    <property type="entry name" value="Prefoldin_2"/>
    <property type="match status" value="1"/>
</dbReference>
<evidence type="ECO:0000256" key="2">
    <source>
        <dbReference type="ARBA" id="ARBA00023186"/>
    </source>
</evidence>
<evidence type="ECO:0000256" key="5">
    <source>
        <dbReference type="SAM" id="MobiDB-lite"/>
    </source>
</evidence>
<dbReference type="STRING" id="10195.A0A3M7P239"/>
<feature type="coiled-coil region" evidence="4">
    <location>
        <begin position="78"/>
        <end position="112"/>
    </location>
</feature>
<organism evidence="6 7">
    <name type="scientific">Brachionus plicatilis</name>
    <name type="common">Marine rotifer</name>
    <name type="synonym">Brachionus muelleri</name>
    <dbReference type="NCBI Taxonomy" id="10195"/>
    <lineage>
        <taxon>Eukaryota</taxon>
        <taxon>Metazoa</taxon>
        <taxon>Spiralia</taxon>
        <taxon>Gnathifera</taxon>
        <taxon>Rotifera</taxon>
        <taxon>Eurotatoria</taxon>
        <taxon>Monogononta</taxon>
        <taxon>Pseudotrocha</taxon>
        <taxon>Ploima</taxon>
        <taxon>Brachionidae</taxon>
        <taxon>Brachionus</taxon>
    </lineage>
</organism>
<feature type="region of interest" description="Disordered" evidence="5">
    <location>
        <begin position="118"/>
        <end position="146"/>
    </location>
</feature>
<gene>
    <name evidence="6" type="ORF">BpHYR1_027799</name>
</gene>
<comment type="similarity">
    <text evidence="1">Belongs to the prefoldin subunit beta family.</text>
</comment>
<accession>A0A3M7P239</accession>
<dbReference type="EMBL" id="REGN01014039">
    <property type="protein sequence ID" value="RMZ93146.1"/>
    <property type="molecule type" value="Genomic_DNA"/>
</dbReference>
<dbReference type="PANTHER" id="PTHR13303">
    <property type="entry name" value="PREFOLDIN SUBUNIT 2"/>
    <property type="match status" value="1"/>
</dbReference>
<dbReference type="GO" id="GO:0006457">
    <property type="term" value="P:protein folding"/>
    <property type="evidence" value="ECO:0007669"/>
    <property type="project" value="InterPro"/>
</dbReference>
<feature type="compositionally biased region" description="Polar residues" evidence="5">
    <location>
        <begin position="120"/>
        <end position="137"/>
    </location>
</feature>
<dbReference type="SUPFAM" id="SSF46579">
    <property type="entry name" value="Prefoldin"/>
    <property type="match status" value="1"/>
</dbReference>
<comment type="caution">
    <text evidence="6">The sequence shown here is derived from an EMBL/GenBank/DDBJ whole genome shotgun (WGS) entry which is preliminary data.</text>
</comment>